<evidence type="ECO:0000256" key="7">
    <source>
        <dbReference type="SAM" id="MobiDB-lite"/>
    </source>
</evidence>
<sequence>MSAFLKRSSVGRVFLDVFDWYPSHLPAAEQKLLRKLDLSILIFASLSFFCKFLDQSNITNAYVSGMKEALGAYGNELNYYNVAYVLGQIPMLAIQSRPRIAPYFLPALEIVWAVLTFCQSRVTRSWHLYILRACVGFFEAPSFAGTHFILGSWYRREELFKRAGVWFMGNSLGSMFSGYLQAAAYTNLNGVKGLAGWQWCAYSFPLMLHNIGIITLPIAFIGFVFFPGLPNSKKPWFLTEEEHALAHSRMPKDHRQAKGVVWSTFKKTLRRPMWWICVPTYICMIQSSYWTGYMSLWLKSKSDKYSVPQINTLPTFINLISAVSSWIGTTLAGTIAIWKMWSFSMVSAWLLIVMTIWYVPDGLKFAAFYLSGVAGMTSPILYSWTNTILRNDPEERAVVMSSMMTAGYSTYIWVPLFTFPTVQAPRFPNGYPASLAFNIAEWGILLCGIWKMRLASIPLHTELCLNSGNRHRIANYGKEPGDEGRATDGLDDAEARRGSTESVDSKGSPITRSVEVDAAKSSS</sequence>
<accession>A0A0D7AN28</accession>
<feature type="compositionally biased region" description="Basic and acidic residues" evidence="7">
    <location>
        <begin position="514"/>
        <end position="523"/>
    </location>
</feature>
<dbReference type="PANTHER" id="PTHR43791:SF28">
    <property type="entry name" value="MAJOR FACILITATOR SUPERFAMILY (MFS) PROFILE DOMAIN-CONTAINING PROTEIN"/>
    <property type="match status" value="1"/>
</dbReference>
<dbReference type="FunFam" id="1.20.1250.20:FF:000065">
    <property type="entry name" value="Putative MFS pantothenate transporter"/>
    <property type="match status" value="1"/>
</dbReference>
<comment type="similarity">
    <text evidence="6">Belongs to the major facilitator superfamily. Allantoate permease family.</text>
</comment>
<dbReference type="GO" id="GO:0022857">
    <property type="term" value="F:transmembrane transporter activity"/>
    <property type="evidence" value="ECO:0007669"/>
    <property type="project" value="InterPro"/>
</dbReference>
<dbReference type="OrthoDB" id="3639251at2759"/>
<keyword evidence="5 8" id="KW-0472">Membrane</keyword>
<reference evidence="9 10" key="1">
    <citation type="journal article" date="2015" name="Fungal Genet. Biol.">
        <title>Evolution of novel wood decay mechanisms in Agaricales revealed by the genome sequences of Fistulina hepatica and Cylindrobasidium torrendii.</title>
        <authorList>
            <person name="Floudas D."/>
            <person name="Held B.W."/>
            <person name="Riley R."/>
            <person name="Nagy L.G."/>
            <person name="Koehler G."/>
            <person name="Ransdell A.S."/>
            <person name="Younus H."/>
            <person name="Chow J."/>
            <person name="Chiniquy J."/>
            <person name="Lipzen A."/>
            <person name="Tritt A."/>
            <person name="Sun H."/>
            <person name="Haridas S."/>
            <person name="LaButti K."/>
            <person name="Ohm R.A."/>
            <person name="Kues U."/>
            <person name="Blanchette R.A."/>
            <person name="Grigoriev I.V."/>
            <person name="Minto R.E."/>
            <person name="Hibbett D.S."/>
        </authorList>
    </citation>
    <scope>NUCLEOTIDE SEQUENCE [LARGE SCALE GENOMIC DNA]</scope>
    <source>
        <strain evidence="9 10">ATCC 64428</strain>
    </source>
</reference>
<dbReference type="EMBL" id="KN881627">
    <property type="protein sequence ID" value="KIY53255.1"/>
    <property type="molecule type" value="Genomic_DNA"/>
</dbReference>
<dbReference type="InterPro" id="IPR036259">
    <property type="entry name" value="MFS_trans_sf"/>
</dbReference>
<dbReference type="Gene3D" id="1.20.1250.20">
    <property type="entry name" value="MFS general substrate transporter like domains"/>
    <property type="match status" value="1"/>
</dbReference>
<evidence type="ECO:0000256" key="6">
    <source>
        <dbReference type="ARBA" id="ARBA00037968"/>
    </source>
</evidence>
<feature type="transmembrane region" description="Helical" evidence="8">
    <location>
        <begin position="273"/>
        <end position="293"/>
    </location>
</feature>
<proteinExistence type="inferred from homology"/>
<evidence type="ECO:0000256" key="4">
    <source>
        <dbReference type="ARBA" id="ARBA00022989"/>
    </source>
</evidence>
<organism evidence="9 10">
    <name type="scientific">Fistulina hepatica ATCC 64428</name>
    <dbReference type="NCBI Taxonomy" id="1128425"/>
    <lineage>
        <taxon>Eukaryota</taxon>
        <taxon>Fungi</taxon>
        <taxon>Dikarya</taxon>
        <taxon>Basidiomycota</taxon>
        <taxon>Agaricomycotina</taxon>
        <taxon>Agaricomycetes</taxon>
        <taxon>Agaricomycetidae</taxon>
        <taxon>Agaricales</taxon>
        <taxon>Fistulinaceae</taxon>
        <taxon>Fistulina</taxon>
    </lineage>
</organism>
<evidence type="ECO:0000313" key="10">
    <source>
        <dbReference type="Proteomes" id="UP000054144"/>
    </source>
</evidence>
<feature type="transmembrane region" description="Helical" evidence="8">
    <location>
        <begin position="165"/>
        <end position="186"/>
    </location>
</feature>
<dbReference type="InterPro" id="IPR011701">
    <property type="entry name" value="MFS"/>
</dbReference>
<evidence type="ECO:0000313" key="9">
    <source>
        <dbReference type="EMBL" id="KIY53255.1"/>
    </source>
</evidence>
<feature type="transmembrane region" description="Helical" evidence="8">
    <location>
        <begin position="313"/>
        <end position="333"/>
    </location>
</feature>
<comment type="subcellular location">
    <subcellularLocation>
        <location evidence="1">Membrane</location>
        <topology evidence="1">Multi-pass membrane protein</topology>
    </subcellularLocation>
</comment>
<dbReference type="PANTHER" id="PTHR43791">
    <property type="entry name" value="PERMEASE-RELATED"/>
    <property type="match status" value="1"/>
</dbReference>
<feature type="transmembrane region" description="Helical" evidence="8">
    <location>
        <begin position="129"/>
        <end position="153"/>
    </location>
</feature>
<keyword evidence="4 8" id="KW-1133">Transmembrane helix</keyword>
<feature type="compositionally biased region" description="Basic and acidic residues" evidence="7">
    <location>
        <begin position="479"/>
        <end position="499"/>
    </location>
</feature>
<dbReference type="Proteomes" id="UP000054144">
    <property type="component" value="Unassembled WGS sequence"/>
</dbReference>
<evidence type="ECO:0000256" key="3">
    <source>
        <dbReference type="ARBA" id="ARBA00022692"/>
    </source>
</evidence>
<feature type="transmembrane region" description="Helical" evidence="8">
    <location>
        <begin position="340"/>
        <end position="359"/>
    </location>
</feature>
<name>A0A0D7AN28_9AGAR</name>
<keyword evidence="10" id="KW-1185">Reference proteome</keyword>
<gene>
    <name evidence="9" type="ORF">FISHEDRAFT_33756</name>
</gene>
<feature type="transmembrane region" description="Helical" evidence="8">
    <location>
        <begin position="206"/>
        <end position="226"/>
    </location>
</feature>
<dbReference type="GO" id="GO:0016020">
    <property type="term" value="C:membrane"/>
    <property type="evidence" value="ECO:0007669"/>
    <property type="project" value="UniProtKB-SubCell"/>
</dbReference>
<feature type="transmembrane region" description="Helical" evidence="8">
    <location>
        <begin position="397"/>
        <end position="419"/>
    </location>
</feature>
<protein>
    <submittedName>
        <fullName evidence="9">MFS general substrate transporter</fullName>
    </submittedName>
</protein>
<feature type="transmembrane region" description="Helical" evidence="8">
    <location>
        <begin position="100"/>
        <end position="117"/>
    </location>
</feature>
<evidence type="ECO:0000256" key="5">
    <source>
        <dbReference type="ARBA" id="ARBA00023136"/>
    </source>
</evidence>
<dbReference type="Pfam" id="PF07690">
    <property type="entry name" value="MFS_1"/>
    <property type="match status" value="1"/>
</dbReference>
<evidence type="ECO:0000256" key="8">
    <source>
        <dbReference type="SAM" id="Phobius"/>
    </source>
</evidence>
<dbReference type="AlphaFoldDB" id="A0A0D7AN28"/>
<feature type="region of interest" description="Disordered" evidence="7">
    <location>
        <begin position="475"/>
        <end position="523"/>
    </location>
</feature>
<keyword evidence="2" id="KW-0813">Transport</keyword>
<evidence type="ECO:0000256" key="1">
    <source>
        <dbReference type="ARBA" id="ARBA00004141"/>
    </source>
</evidence>
<dbReference type="SUPFAM" id="SSF103473">
    <property type="entry name" value="MFS general substrate transporter"/>
    <property type="match status" value="1"/>
</dbReference>
<keyword evidence="3 8" id="KW-0812">Transmembrane</keyword>
<evidence type="ECO:0000256" key="2">
    <source>
        <dbReference type="ARBA" id="ARBA00022448"/>
    </source>
</evidence>
<feature type="transmembrane region" description="Helical" evidence="8">
    <location>
        <begin position="365"/>
        <end position="385"/>
    </location>
</feature>